<keyword evidence="2" id="KW-0808">Transferase</keyword>
<dbReference type="CDD" id="cd00761">
    <property type="entry name" value="Glyco_tranf_GTA_type"/>
    <property type="match status" value="1"/>
</dbReference>
<organism evidence="2 3">
    <name type="scientific">Candidatus Auribacter fodinae</name>
    <dbReference type="NCBI Taxonomy" id="2093366"/>
    <lineage>
        <taxon>Bacteria</taxon>
        <taxon>Pseudomonadati</taxon>
        <taxon>Candidatus Auribacterota</taxon>
        <taxon>Candidatus Auribacteria</taxon>
        <taxon>Candidatus Auribacterales</taxon>
        <taxon>Candidatus Auribacteraceae</taxon>
        <taxon>Candidatus Auribacter</taxon>
    </lineage>
</organism>
<dbReference type="InterPro" id="IPR050834">
    <property type="entry name" value="Glycosyltransf_2"/>
</dbReference>
<proteinExistence type="predicted"/>
<comment type="caution">
    <text evidence="2">The sequence shown here is derived from an EMBL/GenBank/DDBJ whole genome shotgun (WGS) entry which is preliminary data.</text>
</comment>
<dbReference type="EMBL" id="QZJZ01000023">
    <property type="protein sequence ID" value="RJP60751.1"/>
    <property type="molecule type" value="Genomic_DNA"/>
</dbReference>
<dbReference type="AlphaFoldDB" id="A0A3A4RGU2"/>
<dbReference type="Pfam" id="PF00535">
    <property type="entry name" value="Glycos_transf_2"/>
    <property type="match status" value="1"/>
</dbReference>
<name>A0A3A4RGU2_9BACT</name>
<dbReference type="Gene3D" id="3.90.550.10">
    <property type="entry name" value="Spore Coat Polysaccharide Biosynthesis Protein SpsA, Chain A"/>
    <property type="match status" value="1"/>
</dbReference>
<evidence type="ECO:0000313" key="3">
    <source>
        <dbReference type="Proteomes" id="UP000266426"/>
    </source>
</evidence>
<sequence length="166" mass="18742">MNECISVIIPTYNSAHTLRDCIDSVCAQSYSDIQIIIVDDGSTDNTADLVRKFYDANPLVKYIRIGHTGFEGAVRNEGIRNAKGTFISFLDADDYWHKDVLSELMNSLKSAKNARIAYGGLQFVGGDKNGKFVHDLRKPHSGYVFYNMLEQNFMPIHPALLYRDEI</sequence>
<dbReference type="InterPro" id="IPR001173">
    <property type="entry name" value="Glyco_trans_2-like"/>
</dbReference>
<dbReference type="PANTHER" id="PTHR43685">
    <property type="entry name" value="GLYCOSYLTRANSFERASE"/>
    <property type="match status" value="1"/>
</dbReference>
<feature type="non-terminal residue" evidence="2">
    <location>
        <position position="166"/>
    </location>
</feature>
<reference evidence="2 3" key="1">
    <citation type="journal article" date="2017" name="ISME J.">
        <title>Energy and carbon metabolisms in a deep terrestrial subsurface fluid microbial community.</title>
        <authorList>
            <person name="Momper L."/>
            <person name="Jungbluth S.P."/>
            <person name="Lee M.D."/>
            <person name="Amend J.P."/>
        </authorList>
    </citation>
    <scope>NUCLEOTIDE SEQUENCE [LARGE SCALE GENOMIC DNA]</scope>
    <source>
        <strain evidence="2">SURF_26</strain>
    </source>
</reference>
<dbReference type="PANTHER" id="PTHR43685:SF2">
    <property type="entry name" value="GLYCOSYLTRANSFERASE 2-LIKE DOMAIN-CONTAINING PROTEIN"/>
    <property type="match status" value="1"/>
</dbReference>
<evidence type="ECO:0000313" key="2">
    <source>
        <dbReference type="EMBL" id="RJP60751.1"/>
    </source>
</evidence>
<dbReference type="InterPro" id="IPR029044">
    <property type="entry name" value="Nucleotide-diphossugar_trans"/>
</dbReference>
<dbReference type="GO" id="GO:0016740">
    <property type="term" value="F:transferase activity"/>
    <property type="evidence" value="ECO:0007669"/>
    <property type="project" value="UniProtKB-KW"/>
</dbReference>
<dbReference type="SUPFAM" id="SSF53448">
    <property type="entry name" value="Nucleotide-diphospho-sugar transferases"/>
    <property type="match status" value="1"/>
</dbReference>
<accession>A0A3A4RGU2</accession>
<evidence type="ECO:0000259" key="1">
    <source>
        <dbReference type="Pfam" id="PF00535"/>
    </source>
</evidence>
<protein>
    <submittedName>
        <fullName evidence="2">Glycosyltransferase family 2 protein</fullName>
    </submittedName>
</protein>
<dbReference type="Proteomes" id="UP000266426">
    <property type="component" value="Unassembled WGS sequence"/>
</dbReference>
<feature type="domain" description="Glycosyltransferase 2-like" evidence="1">
    <location>
        <begin position="6"/>
        <end position="138"/>
    </location>
</feature>
<gene>
    <name evidence="2" type="ORF">C4541_03565</name>
</gene>